<feature type="region of interest" description="Disordered" evidence="7">
    <location>
        <begin position="45"/>
        <end position="103"/>
    </location>
</feature>
<dbReference type="PRINTS" id="PR00937">
    <property type="entry name" value="TBOX"/>
</dbReference>
<evidence type="ECO:0000256" key="4">
    <source>
        <dbReference type="ARBA" id="ARBA00023163"/>
    </source>
</evidence>
<dbReference type="CDD" id="cd20193">
    <property type="entry name" value="T-box_TBX20-like"/>
    <property type="match status" value="1"/>
</dbReference>
<keyword evidence="5 6" id="KW-0539">Nucleus</keyword>
<organism evidence="9 10">
    <name type="scientific">Mytilus coruscus</name>
    <name type="common">Sea mussel</name>
    <dbReference type="NCBI Taxonomy" id="42192"/>
    <lineage>
        <taxon>Eukaryota</taxon>
        <taxon>Metazoa</taxon>
        <taxon>Spiralia</taxon>
        <taxon>Lophotrochozoa</taxon>
        <taxon>Mollusca</taxon>
        <taxon>Bivalvia</taxon>
        <taxon>Autobranchia</taxon>
        <taxon>Pteriomorphia</taxon>
        <taxon>Mytilida</taxon>
        <taxon>Mytiloidea</taxon>
        <taxon>Mytilidae</taxon>
        <taxon>Mytilinae</taxon>
        <taxon>Mytilus</taxon>
    </lineage>
</organism>
<dbReference type="GO" id="GO:0000981">
    <property type="term" value="F:DNA-binding transcription factor activity, RNA polymerase II-specific"/>
    <property type="evidence" value="ECO:0007669"/>
    <property type="project" value="TreeGrafter"/>
</dbReference>
<comment type="caution">
    <text evidence="6">Lacks conserved residue(s) required for the propagation of feature annotation.</text>
</comment>
<dbReference type="OrthoDB" id="7442607at2759"/>
<keyword evidence="2" id="KW-0805">Transcription regulation</keyword>
<dbReference type="PROSITE" id="PS01283">
    <property type="entry name" value="TBOX_1"/>
    <property type="match status" value="1"/>
</dbReference>
<reference evidence="9 10" key="1">
    <citation type="submission" date="2020-06" db="EMBL/GenBank/DDBJ databases">
        <authorList>
            <person name="Li R."/>
            <person name="Bekaert M."/>
        </authorList>
    </citation>
    <scope>NUCLEOTIDE SEQUENCE [LARGE SCALE GENOMIC DNA]</scope>
    <source>
        <strain evidence="10">wild</strain>
    </source>
</reference>
<evidence type="ECO:0000259" key="8">
    <source>
        <dbReference type="PROSITE" id="PS50252"/>
    </source>
</evidence>
<dbReference type="PANTHER" id="PTHR11267:SF190">
    <property type="entry name" value="T-BOX TRANSCRIPTION FACTOR TBX20"/>
    <property type="match status" value="1"/>
</dbReference>
<proteinExistence type="predicted"/>
<dbReference type="InterPro" id="IPR001699">
    <property type="entry name" value="TF_T-box"/>
</dbReference>
<evidence type="ECO:0000313" key="9">
    <source>
        <dbReference type="EMBL" id="CAC5413829.1"/>
    </source>
</evidence>
<comment type="subcellular location">
    <subcellularLocation>
        <location evidence="1 6">Nucleus</location>
    </subcellularLocation>
</comment>
<evidence type="ECO:0000256" key="5">
    <source>
        <dbReference type="ARBA" id="ARBA00023242"/>
    </source>
</evidence>
<evidence type="ECO:0000256" key="6">
    <source>
        <dbReference type="PROSITE-ProRule" id="PRU00201"/>
    </source>
</evidence>
<accession>A0A6J8DZ21</accession>
<feature type="domain" description="T-box" evidence="8">
    <location>
        <begin position="108"/>
        <end position="293"/>
    </location>
</feature>
<dbReference type="InterPro" id="IPR036960">
    <property type="entry name" value="T-box_sf"/>
</dbReference>
<evidence type="ECO:0000313" key="10">
    <source>
        <dbReference type="Proteomes" id="UP000507470"/>
    </source>
</evidence>
<protein>
    <submittedName>
        <fullName evidence="9">TBX20</fullName>
    </submittedName>
</protein>
<dbReference type="GO" id="GO:0000978">
    <property type="term" value="F:RNA polymerase II cis-regulatory region sequence-specific DNA binding"/>
    <property type="evidence" value="ECO:0007669"/>
    <property type="project" value="InterPro"/>
</dbReference>
<dbReference type="GO" id="GO:0005634">
    <property type="term" value="C:nucleus"/>
    <property type="evidence" value="ECO:0007669"/>
    <property type="project" value="UniProtKB-SubCell"/>
</dbReference>
<dbReference type="GO" id="GO:0048731">
    <property type="term" value="P:system development"/>
    <property type="evidence" value="ECO:0007669"/>
    <property type="project" value="UniProtKB-ARBA"/>
</dbReference>
<dbReference type="AlphaFoldDB" id="A0A6J8DZ21"/>
<dbReference type="GO" id="GO:0000785">
    <property type="term" value="C:chromatin"/>
    <property type="evidence" value="ECO:0007669"/>
    <property type="project" value="TreeGrafter"/>
</dbReference>
<keyword evidence="3 6" id="KW-0238">DNA-binding</keyword>
<sequence>MDLSPRIRDETQTEICRTELQKQYLSPKANAFSIDSILGQRSVKDSEIVEAHTTRDHELPSTPPHADSPPKSIISDDSSSDYKARASTTPPLSPEPYTGSLPNVKCRLETKDLWDKFNDIGTEMIITKTGRRMFPTVRASFSGLEADASYVILLDIVPIDNKRYRYAYHRSSWLVAGKADPPLPTRLCSHPDGPFSGLQLQKQTISFEKLKLTNNLMDKNGQIILNSMHKYQPRLHIVKRQQDDKSSVTDLDNEEYRTFVFPETVFIGVTAYQNQLITKLKIESNPFAKGFRDSSRLSDIERETMENLLNKHGFPRVPFPFPIDEENGIFPFGMMPTSSPMLPGLPLHSLDSRMIPSYNSVLINGQPMTSEHEAILRSNIIRNSLQSSPPSSLHSSHMYRYHPYLSKSGHV</sequence>
<dbReference type="Pfam" id="PF00907">
    <property type="entry name" value="T-box"/>
    <property type="match status" value="1"/>
</dbReference>
<dbReference type="InterPro" id="IPR018186">
    <property type="entry name" value="TF_T-box_CS"/>
</dbReference>
<dbReference type="GO" id="GO:0045893">
    <property type="term" value="P:positive regulation of DNA-templated transcription"/>
    <property type="evidence" value="ECO:0007669"/>
    <property type="project" value="InterPro"/>
</dbReference>
<dbReference type="InterPro" id="IPR008967">
    <property type="entry name" value="p53-like_TF_DNA-bd_sf"/>
</dbReference>
<gene>
    <name evidence="9" type="ORF">MCOR_46687</name>
</gene>
<evidence type="ECO:0000256" key="7">
    <source>
        <dbReference type="SAM" id="MobiDB-lite"/>
    </source>
</evidence>
<dbReference type="EMBL" id="CACVKT020008243">
    <property type="protein sequence ID" value="CAC5413829.1"/>
    <property type="molecule type" value="Genomic_DNA"/>
</dbReference>
<name>A0A6J8DZ21_MYTCO</name>
<dbReference type="Gene3D" id="2.60.40.820">
    <property type="entry name" value="Transcription factor, T-box"/>
    <property type="match status" value="1"/>
</dbReference>
<dbReference type="SMART" id="SM00425">
    <property type="entry name" value="TBOX"/>
    <property type="match status" value="1"/>
</dbReference>
<dbReference type="FunFam" id="2.60.40.820:FF:000008">
    <property type="entry name" value="T-box transcription factor TBX20"/>
    <property type="match status" value="1"/>
</dbReference>
<keyword evidence="10" id="KW-1185">Reference proteome</keyword>
<evidence type="ECO:0000256" key="2">
    <source>
        <dbReference type="ARBA" id="ARBA00023015"/>
    </source>
</evidence>
<dbReference type="PROSITE" id="PS50252">
    <property type="entry name" value="TBOX_3"/>
    <property type="match status" value="1"/>
</dbReference>
<evidence type="ECO:0000256" key="3">
    <source>
        <dbReference type="ARBA" id="ARBA00023125"/>
    </source>
</evidence>
<keyword evidence="4" id="KW-0804">Transcription</keyword>
<dbReference type="GO" id="GO:0001708">
    <property type="term" value="P:cell fate specification"/>
    <property type="evidence" value="ECO:0007669"/>
    <property type="project" value="TreeGrafter"/>
</dbReference>
<feature type="compositionally biased region" description="Basic and acidic residues" evidence="7">
    <location>
        <begin position="45"/>
        <end position="59"/>
    </location>
</feature>
<dbReference type="SUPFAM" id="SSF49417">
    <property type="entry name" value="p53-like transcription factors"/>
    <property type="match status" value="1"/>
</dbReference>
<dbReference type="PANTHER" id="PTHR11267">
    <property type="entry name" value="T-BOX PROTEIN-RELATED"/>
    <property type="match status" value="1"/>
</dbReference>
<dbReference type="InterPro" id="IPR046360">
    <property type="entry name" value="T-box_DNA-bd"/>
</dbReference>
<dbReference type="Proteomes" id="UP000507470">
    <property type="component" value="Unassembled WGS sequence"/>
</dbReference>
<evidence type="ECO:0000256" key="1">
    <source>
        <dbReference type="ARBA" id="ARBA00004123"/>
    </source>
</evidence>